<keyword evidence="5 7" id="KW-0560">Oxidoreductase</keyword>
<dbReference type="InterPro" id="IPR009075">
    <property type="entry name" value="AcylCo_DH/oxidase_C"/>
</dbReference>
<dbReference type="FunFam" id="1.20.140.10:FF:000001">
    <property type="entry name" value="Acyl-CoA dehydrogenase"/>
    <property type="match status" value="1"/>
</dbReference>
<dbReference type="InterPro" id="IPR006091">
    <property type="entry name" value="Acyl-CoA_Oxase/DH_mid-dom"/>
</dbReference>
<dbReference type="SUPFAM" id="SSF56645">
    <property type="entry name" value="Acyl-CoA dehydrogenase NM domain-like"/>
    <property type="match status" value="1"/>
</dbReference>
<organism evidence="8 9">
    <name type="scientific">Owenia fusiformis</name>
    <name type="common">Polychaete worm</name>
    <dbReference type="NCBI Taxonomy" id="6347"/>
    <lineage>
        <taxon>Eukaryota</taxon>
        <taxon>Metazoa</taxon>
        <taxon>Spiralia</taxon>
        <taxon>Lophotrochozoa</taxon>
        <taxon>Annelida</taxon>
        <taxon>Polychaeta</taxon>
        <taxon>Sedentaria</taxon>
        <taxon>Canalipalpata</taxon>
        <taxon>Sabellida</taxon>
        <taxon>Oweniida</taxon>
        <taxon>Oweniidae</taxon>
        <taxon>Owenia</taxon>
    </lineage>
</organism>
<dbReference type="PANTHER" id="PTHR43884">
    <property type="entry name" value="ACYL-COA DEHYDROGENASE"/>
    <property type="match status" value="1"/>
</dbReference>
<evidence type="ECO:0000256" key="2">
    <source>
        <dbReference type="ARBA" id="ARBA00009347"/>
    </source>
</evidence>
<dbReference type="FunFam" id="2.40.110.10:FF:000002">
    <property type="entry name" value="Acyl-CoA dehydrogenase fadE12"/>
    <property type="match status" value="1"/>
</dbReference>
<dbReference type="Pfam" id="PF02771">
    <property type="entry name" value="Acyl-CoA_dh_N"/>
    <property type="match status" value="1"/>
</dbReference>
<proteinExistence type="inferred from homology"/>
<keyword evidence="3 7" id="KW-0285">Flavoprotein</keyword>
<evidence type="ECO:0000313" key="8">
    <source>
        <dbReference type="EMBL" id="CAH1775892.1"/>
    </source>
</evidence>
<keyword evidence="9" id="KW-1185">Reference proteome</keyword>
<dbReference type="GO" id="GO:0003995">
    <property type="term" value="F:acyl-CoA dehydrogenase activity"/>
    <property type="evidence" value="ECO:0007669"/>
    <property type="project" value="InterPro"/>
</dbReference>
<comment type="catalytic activity">
    <reaction evidence="6">
        <text>(2S)-2-methylbutanoyl-CoA + oxidized [electron-transfer flavoprotein] + H(+) = (2E)-2-methylbut-2-enoyl-CoA + reduced [electron-transfer flavoprotein]</text>
        <dbReference type="Rhea" id="RHEA:48256"/>
        <dbReference type="Rhea" id="RHEA-COMP:10685"/>
        <dbReference type="Rhea" id="RHEA-COMP:10686"/>
        <dbReference type="ChEBI" id="CHEBI:15378"/>
        <dbReference type="ChEBI" id="CHEBI:57337"/>
        <dbReference type="ChEBI" id="CHEBI:57692"/>
        <dbReference type="ChEBI" id="CHEBI:58307"/>
        <dbReference type="ChEBI" id="CHEBI:88166"/>
    </reaction>
    <physiologicalReaction direction="left-to-right" evidence="6">
        <dbReference type="Rhea" id="RHEA:48257"/>
    </physiologicalReaction>
</comment>
<dbReference type="EMBL" id="CAIIXF020000001">
    <property type="protein sequence ID" value="CAH1775892.1"/>
    <property type="molecule type" value="Genomic_DNA"/>
</dbReference>
<dbReference type="Gene3D" id="2.40.110.10">
    <property type="entry name" value="Butyryl-CoA Dehydrogenase, subunit A, domain 2"/>
    <property type="match status" value="1"/>
</dbReference>
<name>A0A8J1TRD1_OWEFU</name>
<dbReference type="Pfam" id="PF00441">
    <property type="entry name" value="Acyl-CoA_dh_1"/>
    <property type="match status" value="1"/>
</dbReference>
<dbReference type="Gene3D" id="1.10.540.10">
    <property type="entry name" value="Acyl-CoA dehydrogenase/oxidase, N-terminal domain"/>
    <property type="match status" value="1"/>
</dbReference>
<sequence length="438" mass="49105">MLSNVGGRIGRWLNIPVSAVKVSSRLQSTLTDNAPIINLNRPIIGQMENLMDIGSRSIFSEEHDMFRETARKFFREKLQPHHFKWEQDGIVPREIWKLLGEHGFLGITSPEKYGGIGADFLSTVVLWEEQWYAHCTSPDCSLSSDLVLPYIWSYGTEEQKVNYIPKFLSGDIIGSIAMSEPAAGSDLQGIRTNVVKDGDDWVMNGSKVFITNGIAADLVIVVALMDKSVKPAKGMGLFLVEADTPGFTKGKNLSKIGLNGQDTAELFFDNVRLPKSALLGEEENKGWQMLMEQLPVERLKVAVMGQAYSMWMFEETRKYVRERKAFGKTLANLQTIQHKLAEMKTELCIGQAYVDQCILMHLKMAASGGIDHHQASMAKLWITELQNRVATQCLQLHGGWGYMKEYPISRAFCDSRVTTIYAGSNEIMREIIAKDIVA</sequence>
<dbReference type="PANTHER" id="PTHR43884:SF12">
    <property type="entry name" value="ISOVALERYL-COA DEHYDROGENASE, MITOCHONDRIAL-RELATED"/>
    <property type="match status" value="1"/>
</dbReference>
<dbReference type="InterPro" id="IPR037069">
    <property type="entry name" value="AcylCoA_DH/ox_N_sf"/>
</dbReference>
<keyword evidence="4 7" id="KW-0274">FAD</keyword>
<evidence type="ECO:0000256" key="3">
    <source>
        <dbReference type="ARBA" id="ARBA00022630"/>
    </source>
</evidence>
<evidence type="ECO:0000256" key="6">
    <source>
        <dbReference type="ARBA" id="ARBA00049552"/>
    </source>
</evidence>
<dbReference type="SUPFAM" id="SSF47203">
    <property type="entry name" value="Acyl-CoA dehydrogenase C-terminal domain-like"/>
    <property type="match status" value="1"/>
</dbReference>
<protein>
    <submittedName>
        <fullName evidence="8">Uncharacterized protein</fullName>
    </submittedName>
</protein>
<dbReference type="PROSITE" id="PS00072">
    <property type="entry name" value="ACYL_COA_DH_1"/>
    <property type="match status" value="1"/>
</dbReference>
<dbReference type="InterPro" id="IPR013786">
    <property type="entry name" value="AcylCoA_DH/ox_N"/>
</dbReference>
<evidence type="ECO:0000256" key="5">
    <source>
        <dbReference type="ARBA" id="ARBA00023002"/>
    </source>
</evidence>
<dbReference type="Proteomes" id="UP000749559">
    <property type="component" value="Unassembled WGS sequence"/>
</dbReference>
<comment type="cofactor">
    <cofactor evidence="1 7">
        <name>FAD</name>
        <dbReference type="ChEBI" id="CHEBI:57692"/>
    </cofactor>
</comment>
<evidence type="ECO:0000256" key="4">
    <source>
        <dbReference type="ARBA" id="ARBA00022827"/>
    </source>
</evidence>
<gene>
    <name evidence="8" type="ORF">OFUS_LOCUS3135</name>
</gene>
<evidence type="ECO:0000313" key="9">
    <source>
        <dbReference type="Proteomes" id="UP000749559"/>
    </source>
</evidence>
<dbReference type="InterPro" id="IPR046373">
    <property type="entry name" value="Acyl-CoA_Oxase/DH_mid-dom_sf"/>
</dbReference>
<reference evidence="8" key="1">
    <citation type="submission" date="2022-03" db="EMBL/GenBank/DDBJ databases">
        <authorList>
            <person name="Martin C."/>
        </authorList>
    </citation>
    <scope>NUCLEOTIDE SEQUENCE</scope>
</reference>
<dbReference type="FunFam" id="1.10.540.10:FF:000026">
    <property type="entry name" value="Acyl-CoA dehydrogenase medium chain"/>
    <property type="match status" value="1"/>
</dbReference>
<dbReference type="GO" id="GO:0050660">
    <property type="term" value="F:flavin adenine dinucleotide binding"/>
    <property type="evidence" value="ECO:0007669"/>
    <property type="project" value="InterPro"/>
</dbReference>
<dbReference type="OrthoDB" id="9988775at2759"/>
<dbReference type="InterPro" id="IPR009100">
    <property type="entry name" value="AcylCoA_DH/oxidase_NM_dom_sf"/>
</dbReference>
<comment type="similarity">
    <text evidence="2 7">Belongs to the acyl-CoA dehydrogenase family.</text>
</comment>
<dbReference type="Pfam" id="PF02770">
    <property type="entry name" value="Acyl-CoA_dh_M"/>
    <property type="match status" value="1"/>
</dbReference>
<accession>A0A8J1TRD1</accession>
<evidence type="ECO:0000256" key="1">
    <source>
        <dbReference type="ARBA" id="ARBA00001974"/>
    </source>
</evidence>
<dbReference type="AlphaFoldDB" id="A0A8J1TRD1"/>
<dbReference type="InterPro" id="IPR006089">
    <property type="entry name" value="Acyl-CoA_DH_CS"/>
</dbReference>
<dbReference type="PROSITE" id="PS00073">
    <property type="entry name" value="ACYL_COA_DH_2"/>
    <property type="match status" value="1"/>
</dbReference>
<dbReference type="Gene3D" id="1.20.140.10">
    <property type="entry name" value="Butyryl-CoA Dehydrogenase, subunit A, domain 3"/>
    <property type="match status" value="1"/>
</dbReference>
<dbReference type="InterPro" id="IPR036250">
    <property type="entry name" value="AcylCo_DH-like_C"/>
</dbReference>
<comment type="caution">
    <text evidence="8">The sequence shown here is derived from an EMBL/GenBank/DDBJ whole genome shotgun (WGS) entry which is preliminary data.</text>
</comment>
<evidence type="ECO:0000256" key="7">
    <source>
        <dbReference type="RuleBase" id="RU362125"/>
    </source>
</evidence>